<sequence length="261" mass="30225">MRFHTYGDPTMPPVMLIHGGGNAWWNYLRQARALSERYYVILPTLDGHGEEFATPYISTERTADELLDYIDTHCGGHLFALGGVSLGGQIVIELLSRRADVARKAIIDGSLCIPQPGLARFCIASVRLFGRWMFSEKACRWQLAMMPRMLPAKMLYPDELQQYYLQDMPRIPMETLLTMYRTYMNYRLKPGIRQNKAQVMYWYGEKEMKCVRQSAELFRSIHPNCRIYEAKGYGHGYLSVYLPEEWLARAVPFLEQGMGQK</sequence>
<dbReference type="GO" id="GO:0016787">
    <property type="term" value="F:hydrolase activity"/>
    <property type="evidence" value="ECO:0007669"/>
    <property type="project" value="UniProtKB-KW"/>
</dbReference>
<keyword evidence="2" id="KW-0378">Hydrolase</keyword>
<proteinExistence type="predicted"/>
<gene>
    <name evidence="2" type="ORF">H9725_05575</name>
</gene>
<evidence type="ECO:0000313" key="2">
    <source>
        <dbReference type="EMBL" id="HIZ58031.1"/>
    </source>
</evidence>
<dbReference type="SUPFAM" id="SSF53474">
    <property type="entry name" value="alpha/beta-Hydrolases"/>
    <property type="match status" value="1"/>
</dbReference>
<dbReference type="Proteomes" id="UP000824065">
    <property type="component" value="Unassembled WGS sequence"/>
</dbReference>
<dbReference type="AlphaFoldDB" id="A0A9D2JLP7"/>
<comment type="caution">
    <text evidence="2">The sequence shown here is derived from an EMBL/GenBank/DDBJ whole genome shotgun (WGS) entry which is preliminary data.</text>
</comment>
<dbReference type="EMBL" id="DXBJ01000038">
    <property type="protein sequence ID" value="HIZ58031.1"/>
    <property type="molecule type" value="Genomic_DNA"/>
</dbReference>
<dbReference type="InterPro" id="IPR029058">
    <property type="entry name" value="AB_hydrolase_fold"/>
</dbReference>
<dbReference type="Pfam" id="PF12697">
    <property type="entry name" value="Abhydrolase_6"/>
    <property type="match status" value="1"/>
</dbReference>
<organism evidence="2 3">
    <name type="scientific">Candidatus Faecalibacterium gallistercoris</name>
    <dbReference type="NCBI Taxonomy" id="2838579"/>
    <lineage>
        <taxon>Bacteria</taxon>
        <taxon>Bacillati</taxon>
        <taxon>Bacillota</taxon>
        <taxon>Clostridia</taxon>
        <taxon>Eubacteriales</taxon>
        <taxon>Oscillospiraceae</taxon>
        <taxon>Faecalibacterium</taxon>
    </lineage>
</organism>
<reference evidence="2" key="1">
    <citation type="journal article" date="2021" name="PeerJ">
        <title>Extensive microbial diversity within the chicken gut microbiome revealed by metagenomics and culture.</title>
        <authorList>
            <person name="Gilroy R."/>
            <person name="Ravi A."/>
            <person name="Getino M."/>
            <person name="Pursley I."/>
            <person name="Horton D.L."/>
            <person name="Alikhan N.F."/>
            <person name="Baker D."/>
            <person name="Gharbi K."/>
            <person name="Hall N."/>
            <person name="Watson M."/>
            <person name="Adriaenssens E.M."/>
            <person name="Foster-Nyarko E."/>
            <person name="Jarju S."/>
            <person name="Secka A."/>
            <person name="Antonio M."/>
            <person name="Oren A."/>
            <person name="Chaudhuri R.R."/>
            <person name="La Ragione R."/>
            <person name="Hildebrand F."/>
            <person name="Pallen M.J."/>
        </authorList>
    </citation>
    <scope>NUCLEOTIDE SEQUENCE</scope>
    <source>
        <strain evidence="2">ChiBcec16-3735</strain>
    </source>
</reference>
<accession>A0A9D2JLP7</accession>
<protein>
    <submittedName>
        <fullName evidence="2">Alpha/beta hydrolase</fullName>
    </submittedName>
</protein>
<reference evidence="2" key="2">
    <citation type="submission" date="2021-04" db="EMBL/GenBank/DDBJ databases">
        <authorList>
            <person name="Gilroy R."/>
        </authorList>
    </citation>
    <scope>NUCLEOTIDE SEQUENCE</scope>
    <source>
        <strain evidence="2">ChiBcec16-3735</strain>
    </source>
</reference>
<dbReference type="InterPro" id="IPR000073">
    <property type="entry name" value="AB_hydrolase_1"/>
</dbReference>
<feature type="domain" description="AB hydrolase-1" evidence="1">
    <location>
        <begin position="15"/>
        <end position="246"/>
    </location>
</feature>
<name>A0A9D2JLP7_9FIRM</name>
<evidence type="ECO:0000313" key="3">
    <source>
        <dbReference type="Proteomes" id="UP000824065"/>
    </source>
</evidence>
<dbReference type="Gene3D" id="3.40.50.1820">
    <property type="entry name" value="alpha/beta hydrolase"/>
    <property type="match status" value="1"/>
</dbReference>
<evidence type="ECO:0000259" key="1">
    <source>
        <dbReference type="Pfam" id="PF12697"/>
    </source>
</evidence>